<comment type="caution">
    <text evidence="1">The sequence shown here is derived from an EMBL/GenBank/DDBJ whole genome shotgun (WGS) entry which is preliminary data.</text>
</comment>
<protein>
    <submittedName>
        <fullName evidence="1">Uncharacterized protein</fullName>
    </submittedName>
</protein>
<dbReference type="EMBL" id="WJQU01000002">
    <property type="protein sequence ID" value="KAJ6644606.1"/>
    <property type="molecule type" value="Genomic_DNA"/>
</dbReference>
<proteinExistence type="predicted"/>
<organism evidence="1 2">
    <name type="scientific">Pseudolycoriella hygida</name>
    <dbReference type="NCBI Taxonomy" id="35572"/>
    <lineage>
        <taxon>Eukaryota</taxon>
        <taxon>Metazoa</taxon>
        <taxon>Ecdysozoa</taxon>
        <taxon>Arthropoda</taxon>
        <taxon>Hexapoda</taxon>
        <taxon>Insecta</taxon>
        <taxon>Pterygota</taxon>
        <taxon>Neoptera</taxon>
        <taxon>Endopterygota</taxon>
        <taxon>Diptera</taxon>
        <taxon>Nematocera</taxon>
        <taxon>Sciaroidea</taxon>
        <taxon>Sciaridae</taxon>
        <taxon>Pseudolycoriella</taxon>
    </lineage>
</organism>
<evidence type="ECO:0000313" key="2">
    <source>
        <dbReference type="Proteomes" id="UP001151699"/>
    </source>
</evidence>
<dbReference type="AlphaFoldDB" id="A0A9Q0N7V0"/>
<dbReference type="Proteomes" id="UP001151699">
    <property type="component" value="Chromosome B"/>
</dbReference>
<evidence type="ECO:0000313" key="1">
    <source>
        <dbReference type="EMBL" id="KAJ6644606.1"/>
    </source>
</evidence>
<reference evidence="1" key="1">
    <citation type="submission" date="2022-07" db="EMBL/GenBank/DDBJ databases">
        <authorList>
            <person name="Trinca V."/>
            <person name="Uliana J.V.C."/>
            <person name="Torres T.T."/>
            <person name="Ward R.J."/>
            <person name="Monesi N."/>
        </authorList>
    </citation>
    <scope>NUCLEOTIDE SEQUENCE</scope>
    <source>
        <strain evidence="1">HSMRA1968</strain>
        <tissue evidence="1">Whole embryos</tissue>
    </source>
</reference>
<name>A0A9Q0N7V0_9DIPT</name>
<gene>
    <name evidence="1" type="ORF">Bhyg_09575</name>
</gene>
<keyword evidence="2" id="KW-1185">Reference proteome</keyword>
<sequence length="23" mass="2559">MFLNSSKSLIDILSLAKTRKVGH</sequence>
<accession>A0A9Q0N7V0</accession>